<dbReference type="RefSeq" id="XP_065669002.1">
    <property type="nucleotide sequence ID" value="XM_065812930.1"/>
</dbReference>
<dbReference type="RefSeq" id="XP_065669000.1">
    <property type="nucleotide sequence ID" value="XM_065812928.1"/>
</dbReference>
<dbReference type="Proteomes" id="UP001652625">
    <property type="component" value="Chromosome 12"/>
</dbReference>
<reference evidence="2 3" key="1">
    <citation type="submission" date="2025-05" db="UniProtKB">
        <authorList>
            <consortium name="RefSeq"/>
        </authorList>
    </citation>
    <scope>IDENTIFICATION</scope>
</reference>
<organism evidence="1 3">
    <name type="scientific">Hydra vulgaris</name>
    <name type="common">Hydra</name>
    <name type="synonym">Hydra attenuata</name>
    <dbReference type="NCBI Taxonomy" id="6087"/>
    <lineage>
        <taxon>Eukaryota</taxon>
        <taxon>Metazoa</taxon>
        <taxon>Cnidaria</taxon>
        <taxon>Hydrozoa</taxon>
        <taxon>Hydroidolina</taxon>
        <taxon>Anthoathecata</taxon>
        <taxon>Aplanulata</taxon>
        <taxon>Hydridae</taxon>
        <taxon>Hydra</taxon>
    </lineage>
</organism>
<sequence>MVVIGLADTKHVRKMPNVYKRKTTKAIGAPPDVMERTAEKVRKCSSLRSAAEQFGINKMTLSLYIRKRQANKCSCYDNASSFSDESVIEYDDISDEDIFFDEIIDGDFVIVKDVGKGREVHFFARVDIVGEGKYGGVFLQKLSGRMNTEDVRPTFTPNDYDETSFSATDIFYKLPQPRVVGGSSRCSAQMRFNCNLTK</sequence>
<evidence type="ECO:0000313" key="2">
    <source>
        <dbReference type="RefSeq" id="XP_065669000.1"/>
    </source>
</evidence>
<evidence type="ECO:0000313" key="4">
    <source>
        <dbReference type="RefSeq" id="XP_065669002.1"/>
    </source>
</evidence>
<dbReference type="GeneID" id="136088660"/>
<protein>
    <submittedName>
        <fullName evidence="2 3">Uncharacterized protein LOC136088660</fullName>
    </submittedName>
</protein>
<accession>A0ABM4D402</accession>
<evidence type="ECO:0000313" key="1">
    <source>
        <dbReference type="Proteomes" id="UP001652625"/>
    </source>
</evidence>
<dbReference type="RefSeq" id="XP_065669001.1">
    <property type="nucleotide sequence ID" value="XM_065812929.1"/>
</dbReference>
<gene>
    <name evidence="2 3 4" type="primary">LOC136088660</name>
</gene>
<proteinExistence type="predicted"/>
<evidence type="ECO:0000313" key="3">
    <source>
        <dbReference type="RefSeq" id="XP_065669001.1"/>
    </source>
</evidence>
<keyword evidence="1" id="KW-1185">Reference proteome</keyword>
<name>A0ABM4D402_HYDVU</name>